<dbReference type="GO" id="GO:0006355">
    <property type="term" value="P:regulation of DNA-templated transcription"/>
    <property type="evidence" value="ECO:0007669"/>
    <property type="project" value="InterPro"/>
</dbReference>
<dbReference type="EMBL" id="CP013650">
    <property type="protein sequence ID" value="ALS98888.1"/>
    <property type="molecule type" value="Genomic_DNA"/>
</dbReference>
<dbReference type="AlphaFoldDB" id="A0A0U3B0S7"/>
<dbReference type="InterPro" id="IPR036388">
    <property type="entry name" value="WH-like_DNA-bd_sf"/>
</dbReference>
<organism evidence="10 11">
    <name type="scientific">Lacimicrobium alkaliphilum</name>
    <dbReference type="NCBI Taxonomy" id="1526571"/>
    <lineage>
        <taxon>Bacteria</taxon>
        <taxon>Pseudomonadati</taxon>
        <taxon>Pseudomonadota</taxon>
        <taxon>Gammaproteobacteria</taxon>
        <taxon>Alteromonadales</taxon>
        <taxon>Alteromonadaceae</taxon>
        <taxon>Lacimicrobium</taxon>
    </lineage>
</organism>
<evidence type="ECO:0000256" key="6">
    <source>
        <dbReference type="PROSITE-ProRule" id="PRU00169"/>
    </source>
</evidence>
<dbReference type="InterPro" id="IPR001789">
    <property type="entry name" value="Sig_transdc_resp-reg_receiver"/>
</dbReference>
<dbReference type="Pfam" id="PF00486">
    <property type="entry name" value="Trans_reg_C"/>
    <property type="match status" value="1"/>
</dbReference>
<dbReference type="FunFam" id="3.40.50.2300:FF:000002">
    <property type="entry name" value="DNA-binding response regulator PhoP"/>
    <property type="match status" value="1"/>
</dbReference>
<sequence>MRLLLVEDDEQLARALQQALRQEGFAVDHLTSGKQALLAIETASADLAILDLGLPDMDGIEVLKRARQQKQRIPILVLTARDSTSDKITGLDLGADDYLAKPFEMDELLARIRVITRRLGTAAQATISIGSVCVDTRAHQVTLDGRVITLSRREYMLLRVLMENAGRIQSREQLEGKLYEWGDEVASNAVEVHVHHLRKKLPENFIKTIRGVGYTVNPV</sequence>
<dbReference type="Gene3D" id="6.10.250.690">
    <property type="match status" value="1"/>
</dbReference>
<dbReference type="RefSeq" id="WP_062480557.1">
    <property type="nucleotide sequence ID" value="NZ_CP013650.1"/>
</dbReference>
<dbReference type="CDD" id="cd17624">
    <property type="entry name" value="REC_OmpR_PmrA-like"/>
    <property type="match status" value="1"/>
</dbReference>
<dbReference type="OrthoDB" id="9802426at2"/>
<keyword evidence="4 7" id="KW-0238">DNA-binding</keyword>
<name>A0A0U3B0S7_9ALTE</name>
<dbReference type="PANTHER" id="PTHR48111:SF67">
    <property type="entry name" value="TRANSCRIPTIONAL REGULATORY PROTEIN TCTD"/>
    <property type="match status" value="1"/>
</dbReference>
<feature type="domain" description="Response regulatory" evidence="8">
    <location>
        <begin position="2"/>
        <end position="116"/>
    </location>
</feature>
<dbReference type="CDD" id="cd00383">
    <property type="entry name" value="trans_reg_C"/>
    <property type="match status" value="1"/>
</dbReference>
<dbReference type="GO" id="GO:0000156">
    <property type="term" value="F:phosphorelay response regulator activity"/>
    <property type="evidence" value="ECO:0007669"/>
    <property type="project" value="TreeGrafter"/>
</dbReference>
<reference evidence="10 11" key="1">
    <citation type="submission" date="2015-12" db="EMBL/GenBank/DDBJ databases">
        <title>Complete genome of Lacimicrobium alkaliphilum KCTC 32984.</title>
        <authorList>
            <person name="Kim S.-G."/>
            <person name="Lee Y.-J."/>
        </authorList>
    </citation>
    <scope>NUCLEOTIDE SEQUENCE [LARGE SCALE GENOMIC DNA]</scope>
    <source>
        <strain evidence="10 11">YelD216</strain>
    </source>
</reference>
<feature type="modified residue" description="4-aspartylphosphate" evidence="6">
    <location>
        <position position="51"/>
    </location>
</feature>
<dbReference type="STRING" id="1526571.AT746_11810"/>
<evidence type="ECO:0000256" key="3">
    <source>
        <dbReference type="ARBA" id="ARBA00023015"/>
    </source>
</evidence>
<dbReference type="GO" id="GO:0000976">
    <property type="term" value="F:transcription cis-regulatory region binding"/>
    <property type="evidence" value="ECO:0007669"/>
    <property type="project" value="TreeGrafter"/>
</dbReference>
<keyword evidence="2" id="KW-0902">Two-component regulatory system</keyword>
<dbReference type="SMART" id="SM00448">
    <property type="entry name" value="REC"/>
    <property type="match status" value="1"/>
</dbReference>
<evidence type="ECO:0000256" key="1">
    <source>
        <dbReference type="ARBA" id="ARBA00022553"/>
    </source>
</evidence>
<dbReference type="PANTHER" id="PTHR48111">
    <property type="entry name" value="REGULATOR OF RPOS"/>
    <property type="match status" value="1"/>
</dbReference>
<evidence type="ECO:0000259" key="9">
    <source>
        <dbReference type="PROSITE" id="PS51755"/>
    </source>
</evidence>
<evidence type="ECO:0000259" key="8">
    <source>
        <dbReference type="PROSITE" id="PS50110"/>
    </source>
</evidence>
<evidence type="ECO:0000256" key="7">
    <source>
        <dbReference type="PROSITE-ProRule" id="PRU01091"/>
    </source>
</evidence>
<keyword evidence="1 6" id="KW-0597">Phosphoprotein</keyword>
<feature type="DNA-binding region" description="OmpR/PhoB-type" evidence="7">
    <location>
        <begin position="124"/>
        <end position="218"/>
    </location>
</feature>
<dbReference type="SUPFAM" id="SSF52172">
    <property type="entry name" value="CheY-like"/>
    <property type="match status" value="1"/>
</dbReference>
<keyword evidence="11" id="KW-1185">Reference proteome</keyword>
<dbReference type="InterPro" id="IPR039420">
    <property type="entry name" value="WalR-like"/>
</dbReference>
<dbReference type="SMART" id="SM00862">
    <property type="entry name" value="Trans_reg_C"/>
    <property type="match status" value="1"/>
</dbReference>
<dbReference type="Gene3D" id="1.10.10.10">
    <property type="entry name" value="Winged helix-like DNA-binding domain superfamily/Winged helix DNA-binding domain"/>
    <property type="match status" value="1"/>
</dbReference>
<evidence type="ECO:0000313" key="10">
    <source>
        <dbReference type="EMBL" id="ALS98888.1"/>
    </source>
</evidence>
<dbReference type="PROSITE" id="PS51755">
    <property type="entry name" value="OMPR_PHOB"/>
    <property type="match status" value="1"/>
</dbReference>
<accession>A0A0U3B0S7</accession>
<dbReference type="Gene3D" id="3.40.50.2300">
    <property type="match status" value="1"/>
</dbReference>
<keyword evidence="3" id="KW-0805">Transcription regulation</keyword>
<evidence type="ECO:0000256" key="5">
    <source>
        <dbReference type="ARBA" id="ARBA00023163"/>
    </source>
</evidence>
<dbReference type="PROSITE" id="PS50110">
    <property type="entry name" value="RESPONSE_REGULATORY"/>
    <property type="match status" value="1"/>
</dbReference>
<dbReference type="InterPro" id="IPR001867">
    <property type="entry name" value="OmpR/PhoB-type_DNA-bd"/>
</dbReference>
<keyword evidence="5" id="KW-0804">Transcription</keyword>
<protein>
    <submittedName>
        <fullName evidence="10">XRE family transcriptional regulator</fullName>
    </submittedName>
</protein>
<evidence type="ECO:0000256" key="4">
    <source>
        <dbReference type="ARBA" id="ARBA00023125"/>
    </source>
</evidence>
<evidence type="ECO:0000313" key="11">
    <source>
        <dbReference type="Proteomes" id="UP000068447"/>
    </source>
</evidence>
<evidence type="ECO:0000256" key="2">
    <source>
        <dbReference type="ARBA" id="ARBA00023012"/>
    </source>
</evidence>
<feature type="domain" description="OmpR/PhoB-type" evidence="9">
    <location>
        <begin position="124"/>
        <end position="218"/>
    </location>
</feature>
<proteinExistence type="predicted"/>
<dbReference type="Pfam" id="PF00072">
    <property type="entry name" value="Response_reg"/>
    <property type="match status" value="1"/>
</dbReference>
<dbReference type="InterPro" id="IPR011006">
    <property type="entry name" value="CheY-like_superfamily"/>
</dbReference>
<dbReference type="GO" id="GO:0032993">
    <property type="term" value="C:protein-DNA complex"/>
    <property type="evidence" value="ECO:0007669"/>
    <property type="project" value="TreeGrafter"/>
</dbReference>
<dbReference type="GO" id="GO:0005829">
    <property type="term" value="C:cytosol"/>
    <property type="evidence" value="ECO:0007669"/>
    <property type="project" value="TreeGrafter"/>
</dbReference>
<dbReference type="Proteomes" id="UP000068447">
    <property type="component" value="Chromosome"/>
</dbReference>
<gene>
    <name evidence="10" type="ORF">AT746_11810</name>
</gene>
<dbReference type="KEGG" id="lal:AT746_11810"/>